<dbReference type="OrthoDB" id="9948455at2"/>
<proteinExistence type="predicted"/>
<evidence type="ECO:0000313" key="2">
    <source>
        <dbReference type="Proteomes" id="UP000267017"/>
    </source>
</evidence>
<organism evidence="1 2">
    <name type="scientific">Paenibacillus oralis</name>
    <dbReference type="NCBI Taxonomy" id="2490856"/>
    <lineage>
        <taxon>Bacteria</taxon>
        <taxon>Bacillati</taxon>
        <taxon>Bacillota</taxon>
        <taxon>Bacilli</taxon>
        <taxon>Bacillales</taxon>
        <taxon>Paenibacillaceae</taxon>
        <taxon>Paenibacillus</taxon>
    </lineage>
</organism>
<dbReference type="Gene3D" id="6.10.140.1280">
    <property type="match status" value="1"/>
</dbReference>
<comment type="caution">
    <text evidence="1">The sequence shown here is derived from an EMBL/GenBank/DDBJ whole genome shotgun (WGS) entry which is preliminary data.</text>
</comment>
<accession>A0A3P3U524</accession>
<reference evidence="1 2" key="1">
    <citation type="submission" date="2018-11" db="EMBL/GenBank/DDBJ databases">
        <title>Genome sequencing of Paenibacillus sp. KCOM 3021 (= ChDC PVNT-B20).</title>
        <authorList>
            <person name="Kook J.-K."/>
            <person name="Park S.-N."/>
            <person name="Lim Y.K."/>
        </authorList>
    </citation>
    <scope>NUCLEOTIDE SEQUENCE [LARGE SCALE GENOMIC DNA]</scope>
    <source>
        <strain evidence="1 2">KCOM 3021</strain>
    </source>
</reference>
<dbReference type="RefSeq" id="WP_128633278.1">
    <property type="nucleotide sequence ID" value="NZ_RRCN01000001.1"/>
</dbReference>
<dbReference type="AlphaFoldDB" id="A0A3P3U524"/>
<sequence>MSQLKTILSEKEIQEYSVEGKGFTTAECLYYIALCSSGYDSGTCGWILQQCSR</sequence>
<protein>
    <submittedName>
        <fullName evidence="1">Glycocin F family RiPP peptide</fullName>
    </submittedName>
</protein>
<dbReference type="Proteomes" id="UP000267017">
    <property type="component" value="Unassembled WGS sequence"/>
</dbReference>
<evidence type="ECO:0000313" key="1">
    <source>
        <dbReference type="EMBL" id="RRJ65471.1"/>
    </source>
</evidence>
<dbReference type="EMBL" id="RRCN01000001">
    <property type="protein sequence ID" value="RRJ65471.1"/>
    <property type="molecule type" value="Genomic_DNA"/>
</dbReference>
<name>A0A3P3U524_9BACL</name>
<keyword evidence="2" id="KW-1185">Reference proteome</keyword>
<gene>
    <name evidence="1" type="primary">gccF</name>
    <name evidence="1" type="ORF">EHV15_23035</name>
</gene>
<dbReference type="NCBIfam" id="NF033417">
    <property type="entry name" value="glycocin_F_RiPP"/>
    <property type="match status" value="1"/>
</dbReference>